<keyword evidence="2" id="KW-1185">Reference proteome</keyword>
<organism evidence="1 2">
    <name type="scientific">Naganishia cerealis</name>
    <dbReference type="NCBI Taxonomy" id="610337"/>
    <lineage>
        <taxon>Eukaryota</taxon>
        <taxon>Fungi</taxon>
        <taxon>Dikarya</taxon>
        <taxon>Basidiomycota</taxon>
        <taxon>Agaricomycotina</taxon>
        <taxon>Tremellomycetes</taxon>
        <taxon>Filobasidiales</taxon>
        <taxon>Filobasidiaceae</taxon>
        <taxon>Naganishia</taxon>
    </lineage>
</organism>
<name>A0ACC2VRG0_9TREE</name>
<sequence>MRPTLLLRAALPPLPPRAAWPQVFPNKNFSIVNRLRPAGTVGIQKGKRTQVADHALARRVVERLGVNKEDVVIEAYPGMGFLTRALLDLGPTSHPRKILTIEPSLDFNIRGLGLASDLALEGEQDSLNPAHQRSPHHTVGGVKDGEAVKRGLLEQRKTLHDQSIEDMIKHAAAAAAAGTSAVEEHLALPPGQDGWQAETATSGKDTYTLRAFPSKDDPSLTIIDGTMFDWKTAAVLESDGLLSDVQRREWNERTLSKPAPDRHYSGLGHGRAAGLAVDRMCGDAIMVVPLGTGAHEFPGQANAVRSSSTSPPPLPDKYAGNPDAEEPFDPSDPLLSTDQDLYYPKPRRTTTEQKQPPRPGMMALTLTPRPDPQIEVEDKDVWDYVLRRMFVMAGSPLSVAINNLGMGASNLIPKLTNQELPHNQRIDPDKWIREYTVQDWALIVKAFKAWPFAPDVLVLGGLLEEDNDTRQVGSGM</sequence>
<accession>A0ACC2VRG0</accession>
<comment type="caution">
    <text evidence="1">The sequence shown here is derived from an EMBL/GenBank/DDBJ whole genome shotgun (WGS) entry which is preliminary data.</text>
</comment>
<evidence type="ECO:0000313" key="2">
    <source>
        <dbReference type="Proteomes" id="UP001241377"/>
    </source>
</evidence>
<reference evidence="1" key="1">
    <citation type="submission" date="2023-04" db="EMBL/GenBank/DDBJ databases">
        <title>Draft Genome sequencing of Naganishia species isolated from polar environments using Oxford Nanopore Technology.</title>
        <authorList>
            <person name="Leo P."/>
            <person name="Venkateswaran K."/>
        </authorList>
    </citation>
    <scope>NUCLEOTIDE SEQUENCE</scope>
    <source>
        <strain evidence="1">MNA-CCFEE 5261</strain>
    </source>
</reference>
<gene>
    <name evidence="1" type="ORF">QFC19_005138</name>
</gene>
<dbReference type="Proteomes" id="UP001241377">
    <property type="component" value="Unassembled WGS sequence"/>
</dbReference>
<proteinExistence type="predicted"/>
<dbReference type="EMBL" id="JASBWR010000057">
    <property type="protein sequence ID" value="KAJ9101487.1"/>
    <property type="molecule type" value="Genomic_DNA"/>
</dbReference>
<protein>
    <submittedName>
        <fullName evidence="1">Uncharacterized protein</fullName>
    </submittedName>
</protein>
<evidence type="ECO:0000313" key="1">
    <source>
        <dbReference type="EMBL" id="KAJ9101487.1"/>
    </source>
</evidence>